<dbReference type="PROSITE" id="PS50005">
    <property type="entry name" value="TPR"/>
    <property type="match status" value="1"/>
</dbReference>
<evidence type="ECO:0000256" key="1">
    <source>
        <dbReference type="ARBA" id="ARBA00004141"/>
    </source>
</evidence>
<sequence>MNDKTSVTGRFIEDIKPTILEGDAGFAPQLKGTPRMRVFQYITGLNIIRDYPVLGIGPDTLGLIYPQYLAKVYKEKEEHGNFINQNRIHNDFLDVTVSRGLLGLGVYLWFIFAYSRMAWKGYKRANGLDKILIIGICSSCLSYFIQNQFSFGHIPIITLFWFLIGMSVIACSHSLLPHSLLPQRAAGAATFAATVQGSIGGASKLAVGVRDPLISLSHHQTNPAEHPSERRCRAGSRAGERQDQAGGQIFTKWFNNPSLERLIKTIACGLIICLMILLITFSLFFYKADMYFYKGRKFLNKNSMIEAIGSYEMAVKYNPLEINYRNVLNNVYLKMAAISLNKKGNNIPPPAFLHRGGESRGSSARRSLLGR</sequence>
<dbReference type="EMBL" id="LAZR01038043">
    <property type="protein sequence ID" value="KKL20582.1"/>
    <property type="molecule type" value="Genomic_DNA"/>
</dbReference>
<evidence type="ECO:0000256" key="2">
    <source>
        <dbReference type="ARBA" id="ARBA00022692"/>
    </source>
</evidence>
<reference evidence="8" key="1">
    <citation type="journal article" date="2015" name="Nature">
        <title>Complex archaea that bridge the gap between prokaryotes and eukaryotes.</title>
        <authorList>
            <person name="Spang A."/>
            <person name="Saw J.H."/>
            <person name="Jorgensen S.L."/>
            <person name="Zaremba-Niedzwiedzka K."/>
            <person name="Martijn J."/>
            <person name="Lind A.E."/>
            <person name="van Eijk R."/>
            <person name="Schleper C."/>
            <person name="Guy L."/>
            <person name="Ettema T.J."/>
        </authorList>
    </citation>
    <scope>NUCLEOTIDE SEQUENCE</scope>
</reference>
<feature type="region of interest" description="Disordered" evidence="5">
    <location>
        <begin position="350"/>
        <end position="371"/>
    </location>
</feature>
<evidence type="ECO:0000256" key="6">
    <source>
        <dbReference type="SAM" id="Phobius"/>
    </source>
</evidence>
<proteinExistence type="predicted"/>
<accession>A0A0F9C2U4</accession>
<keyword evidence="2 6" id="KW-0812">Transmembrane</keyword>
<dbReference type="PANTHER" id="PTHR37422:SF13">
    <property type="entry name" value="LIPOPOLYSACCHARIDE BIOSYNTHESIS PROTEIN PA4999-RELATED"/>
    <property type="match status" value="1"/>
</dbReference>
<comment type="caution">
    <text evidence="8">The sequence shown here is derived from an EMBL/GenBank/DDBJ whole genome shotgun (WGS) entry which is preliminary data.</text>
</comment>
<feature type="transmembrane region" description="Helical" evidence="6">
    <location>
        <begin position="151"/>
        <end position="176"/>
    </location>
</feature>
<comment type="subcellular location">
    <subcellularLocation>
        <location evidence="1">Membrane</location>
        <topology evidence="1">Multi-pass membrane protein</topology>
    </subcellularLocation>
</comment>
<evidence type="ECO:0000256" key="5">
    <source>
        <dbReference type="SAM" id="MobiDB-lite"/>
    </source>
</evidence>
<feature type="transmembrane region" description="Helical" evidence="6">
    <location>
        <begin position="262"/>
        <end position="286"/>
    </location>
</feature>
<organism evidence="8">
    <name type="scientific">marine sediment metagenome</name>
    <dbReference type="NCBI Taxonomy" id="412755"/>
    <lineage>
        <taxon>unclassified sequences</taxon>
        <taxon>metagenomes</taxon>
        <taxon>ecological metagenomes</taxon>
    </lineage>
</organism>
<protein>
    <recommendedName>
        <fullName evidence="7">O-antigen ligase-related domain-containing protein</fullName>
    </recommendedName>
</protein>
<gene>
    <name evidence="8" type="ORF">LCGC14_2454030</name>
</gene>
<name>A0A0F9C2U4_9ZZZZ</name>
<keyword evidence="3 6" id="KW-1133">Transmembrane helix</keyword>
<dbReference type="InterPro" id="IPR051533">
    <property type="entry name" value="WaaL-like"/>
</dbReference>
<evidence type="ECO:0000256" key="3">
    <source>
        <dbReference type="ARBA" id="ARBA00022989"/>
    </source>
</evidence>
<feature type="domain" description="O-antigen ligase-related" evidence="7">
    <location>
        <begin position="35"/>
        <end position="108"/>
    </location>
</feature>
<dbReference type="PANTHER" id="PTHR37422">
    <property type="entry name" value="TEICHURONIC ACID BIOSYNTHESIS PROTEIN TUAE"/>
    <property type="match status" value="1"/>
</dbReference>
<feature type="non-terminal residue" evidence="8">
    <location>
        <position position="371"/>
    </location>
</feature>
<dbReference type="AlphaFoldDB" id="A0A0F9C2U4"/>
<evidence type="ECO:0000256" key="4">
    <source>
        <dbReference type="ARBA" id="ARBA00023136"/>
    </source>
</evidence>
<dbReference type="GO" id="GO:0016020">
    <property type="term" value="C:membrane"/>
    <property type="evidence" value="ECO:0007669"/>
    <property type="project" value="UniProtKB-SubCell"/>
</dbReference>
<keyword evidence="4 6" id="KW-0472">Membrane</keyword>
<feature type="transmembrane region" description="Helical" evidence="6">
    <location>
        <begin position="97"/>
        <end position="115"/>
    </location>
</feature>
<evidence type="ECO:0000259" key="7">
    <source>
        <dbReference type="Pfam" id="PF04932"/>
    </source>
</evidence>
<dbReference type="InterPro" id="IPR007016">
    <property type="entry name" value="O-antigen_ligase-rel_domated"/>
</dbReference>
<dbReference type="InterPro" id="IPR019734">
    <property type="entry name" value="TPR_rpt"/>
</dbReference>
<evidence type="ECO:0000313" key="8">
    <source>
        <dbReference type="EMBL" id="KKL20582.1"/>
    </source>
</evidence>
<feature type="compositionally biased region" description="Low complexity" evidence="5">
    <location>
        <begin position="360"/>
        <end position="371"/>
    </location>
</feature>
<dbReference type="Pfam" id="PF04932">
    <property type="entry name" value="Wzy_C"/>
    <property type="match status" value="1"/>
</dbReference>